<gene>
    <name evidence="2" type="ORF">A500_00435</name>
</gene>
<reference evidence="2 3" key="1">
    <citation type="submission" date="2013-03" db="EMBL/GenBank/DDBJ databases">
        <title>Whole genome shotgun sequencing of Clostridium sartagoforme AAU1.</title>
        <authorList>
            <person name="Joshi C.G."/>
            <person name="Duggirala S.M."/>
            <person name="Nathani N.M."/>
            <person name="Bhatt V.D."/>
            <person name="Patel A.K."/>
            <person name="Pandya P.R."/>
            <person name="KaPatel J.A."/>
        </authorList>
    </citation>
    <scope>NUCLEOTIDE SEQUENCE [LARGE SCALE GENOMIC DNA]</scope>
    <source>
        <strain evidence="2 3">AAU1</strain>
    </source>
</reference>
<accession>R9CM17</accession>
<keyword evidence="1" id="KW-0175">Coiled coil</keyword>
<dbReference type="AlphaFoldDB" id="R9CM17"/>
<organism evidence="2 3">
    <name type="scientific">Clostridium sartagoforme AAU1</name>
    <dbReference type="NCBI Taxonomy" id="1202534"/>
    <lineage>
        <taxon>Bacteria</taxon>
        <taxon>Bacillati</taxon>
        <taxon>Bacillota</taxon>
        <taxon>Clostridia</taxon>
        <taxon>Eubacteriales</taxon>
        <taxon>Clostridiaceae</taxon>
        <taxon>Clostridium</taxon>
    </lineage>
</organism>
<sequence length="223" mass="25848">MKRGMLILVFSIALFIIGCSSKDITAEKVFNEFSVDKAIAEQQYSKLSNSDKEDVDKCILEDMNTIYKSFENKDLSLSEAFTNLNYYKGIEAISNELENLKDKMTIISESENNYKKAEEELTKDITYITLENAIDFYKKVDPASEYHLDSRNKIESLNNDLLNLSKDNKIPNIVDKDLLEFFQSTNPINIIREYDIGMVKEKYIYDDGRYLVFKNEILIDEGN</sequence>
<feature type="coiled-coil region" evidence="1">
    <location>
        <begin position="90"/>
        <end position="120"/>
    </location>
</feature>
<evidence type="ECO:0008006" key="4">
    <source>
        <dbReference type="Google" id="ProtNLM"/>
    </source>
</evidence>
<comment type="caution">
    <text evidence="2">The sequence shown here is derived from an EMBL/GenBank/DDBJ whole genome shotgun (WGS) entry which is preliminary data.</text>
</comment>
<dbReference type="PROSITE" id="PS51257">
    <property type="entry name" value="PROKAR_LIPOPROTEIN"/>
    <property type="match status" value="1"/>
</dbReference>
<dbReference type="RefSeq" id="WP_016205624.1">
    <property type="nucleotide sequence ID" value="NZ_ASRV01000008.1"/>
</dbReference>
<protein>
    <recommendedName>
        <fullName evidence="4">Lipoprotein</fullName>
    </recommendedName>
</protein>
<proteinExistence type="predicted"/>
<dbReference type="Proteomes" id="UP000013988">
    <property type="component" value="Unassembled WGS sequence"/>
</dbReference>
<dbReference type="EMBL" id="ASRV01000008">
    <property type="protein sequence ID" value="EOR28236.1"/>
    <property type="molecule type" value="Genomic_DNA"/>
</dbReference>
<keyword evidence="3" id="KW-1185">Reference proteome</keyword>
<name>R9CM17_9CLOT</name>
<evidence type="ECO:0000256" key="1">
    <source>
        <dbReference type="SAM" id="Coils"/>
    </source>
</evidence>
<evidence type="ECO:0000313" key="2">
    <source>
        <dbReference type="EMBL" id="EOR28236.1"/>
    </source>
</evidence>
<evidence type="ECO:0000313" key="3">
    <source>
        <dbReference type="Proteomes" id="UP000013988"/>
    </source>
</evidence>
<dbReference type="PATRIC" id="fig|1202534.3.peg.86"/>